<comment type="caution">
    <text evidence="2">The sequence shown here is derived from an EMBL/GenBank/DDBJ whole genome shotgun (WGS) entry which is preliminary data.</text>
</comment>
<name>A0ABS0EPU9_9BURK</name>
<evidence type="ECO:0000313" key="2">
    <source>
        <dbReference type="EMBL" id="MBF8176816.1"/>
    </source>
</evidence>
<protein>
    <submittedName>
        <fullName evidence="2">Uncharacterized protein</fullName>
    </submittedName>
</protein>
<dbReference type="Proteomes" id="UP000657372">
    <property type="component" value="Unassembled WGS sequence"/>
</dbReference>
<evidence type="ECO:0000313" key="3">
    <source>
        <dbReference type="Proteomes" id="UP000657372"/>
    </source>
</evidence>
<feature type="compositionally biased region" description="Polar residues" evidence="1">
    <location>
        <begin position="65"/>
        <end position="82"/>
    </location>
</feature>
<gene>
    <name evidence="2" type="ORF">IXC47_03865</name>
</gene>
<accession>A0ABS0EPU9</accession>
<feature type="region of interest" description="Disordered" evidence="1">
    <location>
        <begin position="47"/>
        <end position="82"/>
    </location>
</feature>
<keyword evidence="3" id="KW-1185">Reference proteome</keyword>
<evidence type="ECO:0000256" key="1">
    <source>
        <dbReference type="SAM" id="MobiDB-lite"/>
    </source>
</evidence>
<organism evidence="2 3">
    <name type="scientific">Herminiimonas contaminans</name>
    <dbReference type="NCBI Taxonomy" id="1111140"/>
    <lineage>
        <taxon>Bacteria</taxon>
        <taxon>Pseudomonadati</taxon>
        <taxon>Pseudomonadota</taxon>
        <taxon>Betaproteobacteria</taxon>
        <taxon>Burkholderiales</taxon>
        <taxon>Oxalobacteraceae</taxon>
        <taxon>Herminiimonas</taxon>
    </lineage>
</organism>
<reference evidence="2 3" key="1">
    <citation type="submission" date="2020-11" db="EMBL/GenBank/DDBJ databases">
        <title>WGS of Herminiimonas contaminans strain Marseille-Q4544 isolated from planarians Schmidtea mediterranea.</title>
        <authorList>
            <person name="Kangale L."/>
        </authorList>
    </citation>
    <scope>NUCLEOTIDE SEQUENCE [LARGE SCALE GENOMIC DNA]</scope>
    <source>
        <strain evidence="2 3">Marseille-Q4544</strain>
    </source>
</reference>
<proteinExistence type="predicted"/>
<dbReference type="RefSeq" id="WP_195874751.1">
    <property type="nucleotide sequence ID" value="NZ_JADOEL010000002.1"/>
</dbReference>
<dbReference type="EMBL" id="JADOEL010000002">
    <property type="protein sequence ID" value="MBF8176816.1"/>
    <property type="molecule type" value="Genomic_DNA"/>
</dbReference>
<sequence length="82" mass="9140">MEKEVGVSERSEFRPLPIFCSAQTGTPQGQRRRGRLSLLTFFGEAKKVSGRRATPGNPTLHEEQTPSASKIRNQTSNKKARI</sequence>